<dbReference type="PATRIC" id="fig|1398.22.peg.3814"/>
<name>A0A133KA90_HEYCO</name>
<proteinExistence type="predicted"/>
<evidence type="ECO:0000313" key="2">
    <source>
        <dbReference type="Proteomes" id="UP000070376"/>
    </source>
</evidence>
<gene>
    <name evidence="1" type="ORF">HMPREF3213_03810</name>
</gene>
<dbReference type="Proteomes" id="UP000070376">
    <property type="component" value="Unassembled WGS sequence"/>
</dbReference>
<dbReference type="AlphaFoldDB" id="A0A133KA90"/>
<accession>A0A133KA90</accession>
<comment type="caution">
    <text evidence="1">The sequence shown here is derived from an EMBL/GenBank/DDBJ whole genome shotgun (WGS) entry which is preliminary data.</text>
</comment>
<sequence length="125" mass="14104">MAPQNVCNCRAASPLGYERSVCGCCVHRNWRLRVIPGSCRVISLRLSARLCFSSNQRFILGSCCVTPAMLASRLFDGITKVYSGKLSYVHTAVLTIFPFPLKNRLYSHRLNRQARLISFYKGFVP</sequence>
<protein>
    <submittedName>
        <fullName evidence="1">Uncharacterized protein</fullName>
    </submittedName>
</protein>
<dbReference type="EMBL" id="LRPN01000202">
    <property type="protein sequence ID" value="KWZ76461.1"/>
    <property type="molecule type" value="Genomic_DNA"/>
</dbReference>
<evidence type="ECO:0000313" key="1">
    <source>
        <dbReference type="EMBL" id="KWZ76461.1"/>
    </source>
</evidence>
<reference evidence="2" key="1">
    <citation type="submission" date="2016-01" db="EMBL/GenBank/DDBJ databases">
        <authorList>
            <person name="Mitreva M."/>
            <person name="Pepin K.H."/>
            <person name="Mihindukulasuriya K.A."/>
            <person name="Fulton R."/>
            <person name="Fronick C."/>
            <person name="O'Laughlin M."/>
            <person name="Miner T."/>
            <person name="Herter B."/>
            <person name="Rosa B.A."/>
            <person name="Cordes M."/>
            <person name="Tomlinson C."/>
            <person name="Wollam A."/>
            <person name="Palsikar V.B."/>
            <person name="Mardis E.R."/>
            <person name="Wilson R.K."/>
        </authorList>
    </citation>
    <scope>NUCLEOTIDE SEQUENCE [LARGE SCALE GENOMIC DNA]</scope>
    <source>
        <strain evidence="2">GED7749B</strain>
    </source>
</reference>
<organism evidence="1 2">
    <name type="scientific">Heyndrickxia coagulans</name>
    <name type="common">Weizmannia coagulans</name>
    <dbReference type="NCBI Taxonomy" id="1398"/>
    <lineage>
        <taxon>Bacteria</taxon>
        <taxon>Bacillati</taxon>
        <taxon>Bacillota</taxon>
        <taxon>Bacilli</taxon>
        <taxon>Bacillales</taxon>
        <taxon>Bacillaceae</taxon>
        <taxon>Heyndrickxia</taxon>
    </lineage>
</organism>